<dbReference type="NCBIfam" id="TIGR03725">
    <property type="entry name" value="T6A_YeaZ"/>
    <property type="match status" value="1"/>
</dbReference>
<dbReference type="EMBL" id="JAOYOD010000001">
    <property type="protein sequence ID" value="MCV9388855.1"/>
    <property type="molecule type" value="Genomic_DNA"/>
</dbReference>
<accession>A0ABT3CYS9</accession>
<dbReference type="CDD" id="cd24032">
    <property type="entry name" value="ASKHA_NBD_TsaB"/>
    <property type="match status" value="1"/>
</dbReference>
<dbReference type="PANTHER" id="PTHR11735">
    <property type="entry name" value="TRNA N6-ADENOSINE THREONYLCARBAMOYLTRANSFERASE"/>
    <property type="match status" value="1"/>
</dbReference>
<comment type="caution">
    <text evidence="2">The sequence shown here is derived from an EMBL/GenBank/DDBJ whole genome shotgun (WGS) entry which is preliminary data.</text>
</comment>
<evidence type="ECO:0000313" key="2">
    <source>
        <dbReference type="EMBL" id="MCV9388855.1"/>
    </source>
</evidence>
<dbReference type="InterPro" id="IPR043129">
    <property type="entry name" value="ATPase_NBD"/>
</dbReference>
<dbReference type="Pfam" id="PF00814">
    <property type="entry name" value="TsaD"/>
    <property type="match status" value="1"/>
</dbReference>
<keyword evidence="2" id="KW-0012">Acyltransferase</keyword>
<proteinExistence type="predicted"/>
<dbReference type="PANTHER" id="PTHR11735:SF11">
    <property type="entry name" value="TRNA THREONYLCARBAMOYLADENOSINE BIOSYNTHESIS PROTEIN TSAB"/>
    <property type="match status" value="1"/>
</dbReference>
<keyword evidence="3" id="KW-1185">Reference proteome</keyword>
<evidence type="ECO:0000259" key="1">
    <source>
        <dbReference type="Pfam" id="PF00814"/>
    </source>
</evidence>
<feature type="domain" description="Gcp-like" evidence="1">
    <location>
        <begin position="34"/>
        <end position="148"/>
    </location>
</feature>
<dbReference type="Proteomes" id="UP001300692">
    <property type="component" value="Unassembled WGS sequence"/>
</dbReference>
<dbReference type="EC" id="2.3.1.234" evidence="2"/>
<dbReference type="InterPro" id="IPR000905">
    <property type="entry name" value="Gcp-like_dom"/>
</dbReference>
<organism evidence="2 3">
    <name type="scientific">Reichenbachiella ulvae</name>
    <dbReference type="NCBI Taxonomy" id="2980104"/>
    <lineage>
        <taxon>Bacteria</taxon>
        <taxon>Pseudomonadati</taxon>
        <taxon>Bacteroidota</taxon>
        <taxon>Cytophagia</taxon>
        <taxon>Cytophagales</taxon>
        <taxon>Reichenbachiellaceae</taxon>
        <taxon>Reichenbachiella</taxon>
    </lineage>
</organism>
<sequence>MSTILSLDTSTKSGSVALVQEGQLVGAQHYNIDKSHSSLLHVMIDQLMSNAGVELSALDAIAISEGPGSYTGLRIGVSAAKGLCYSLDKPLIAINTLEAMAYQVHKYAPKTEVYCPMIDARRMEVYAMLLDSDFQVIEETSPVIIDEGSYKELLDQNQVMFFGDGSAKCKEVLAHENATFVDHVHPSAIDVGLLASRKFEQQAFENVVSFEPFYLKEFRLATAKK</sequence>
<gene>
    <name evidence="2" type="primary">tsaB</name>
    <name evidence="2" type="ORF">N7U62_19415</name>
</gene>
<dbReference type="Gene3D" id="3.30.420.40">
    <property type="match status" value="2"/>
</dbReference>
<reference evidence="2 3" key="1">
    <citation type="submission" date="2022-10" db="EMBL/GenBank/DDBJ databases">
        <title>Comparative genomics and taxonomic characterization of three novel marine species of genus Reichenbachiella exhibiting antioxidant and polysaccharide degradation activities.</title>
        <authorList>
            <person name="Muhammad N."/>
            <person name="Lee Y.-J."/>
            <person name="Ko J."/>
            <person name="Kim S.-G."/>
        </authorList>
    </citation>
    <scope>NUCLEOTIDE SEQUENCE [LARGE SCALE GENOMIC DNA]</scope>
    <source>
        <strain evidence="2 3">ABR2-5</strain>
    </source>
</reference>
<evidence type="ECO:0000313" key="3">
    <source>
        <dbReference type="Proteomes" id="UP001300692"/>
    </source>
</evidence>
<keyword evidence="2" id="KW-0808">Transferase</keyword>
<dbReference type="InterPro" id="IPR022496">
    <property type="entry name" value="T6A_TsaB"/>
</dbReference>
<dbReference type="SUPFAM" id="SSF53067">
    <property type="entry name" value="Actin-like ATPase domain"/>
    <property type="match status" value="2"/>
</dbReference>
<dbReference type="GO" id="GO:0061711">
    <property type="term" value="F:tRNA N(6)-L-threonylcarbamoyladenine synthase activity"/>
    <property type="evidence" value="ECO:0007669"/>
    <property type="project" value="UniProtKB-EC"/>
</dbReference>
<dbReference type="RefSeq" id="WP_264139744.1">
    <property type="nucleotide sequence ID" value="NZ_JAOYOD010000001.1"/>
</dbReference>
<protein>
    <submittedName>
        <fullName evidence="2">tRNA (Adenosine(37)-N6)-threonylcarbamoyltransferase complex dimerization subunit type 1 TsaB</fullName>
        <ecNumber evidence="2">2.3.1.234</ecNumber>
    </submittedName>
</protein>
<name>A0ABT3CYS9_9BACT</name>